<accession>A0A4Q0P4F1</accession>
<dbReference type="Gene3D" id="2.30.110.10">
    <property type="entry name" value="Electron Transport, Fmn-binding Protein, Chain A"/>
    <property type="match status" value="1"/>
</dbReference>
<dbReference type="AlphaFoldDB" id="A0A4Q0P4F1"/>
<dbReference type="InterPro" id="IPR038725">
    <property type="entry name" value="YdaG_split_barrel_FMN-bd"/>
</dbReference>
<feature type="domain" description="General stress protein FMN-binding split barrel" evidence="1">
    <location>
        <begin position="10"/>
        <end position="157"/>
    </location>
</feature>
<dbReference type="EMBL" id="QOVM01000005">
    <property type="protein sequence ID" value="RXG21454.1"/>
    <property type="molecule type" value="Genomic_DNA"/>
</dbReference>
<dbReference type="InterPro" id="IPR052917">
    <property type="entry name" value="Stress-Dev_Protein"/>
</dbReference>
<keyword evidence="3" id="KW-1185">Reference proteome</keyword>
<dbReference type="RefSeq" id="WP_128758130.1">
    <property type="nucleotide sequence ID" value="NZ_JASMRS010000005.1"/>
</dbReference>
<name>A0A4Q0P4F1_9FLAO</name>
<proteinExistence type="predicted"/>
<comment type="caution">
    <text evidence="2">The sequence shown here is derived from an EMBL/GenBank/DDBJ whole genome shotgun (WGS) entry which is preliminary data.</text>
</comment>
<gene>
    <name evidence="2" type="ORF">DSM00_2301</name>
</gene>
<reference evidence="2 3" key="1">
    <citation type="submission" date="2018-07" db="EMBL/GenBank/DDBJ databases">
        <title>Leeuwenhoekiella genomics.</title>
        <authorList>
            <person name="Tahon G."/>
            <person name="Willems A."/>
        </authorList>
    </citation>
    <scope>NUCLEOTIDE SEQUENCE [LARGE SCALE GENOMIC DNA]</scope>
    <source>
        <strain evidence="2 3">LMG 22550</strain>
    </source>
</reference>
<dbReference type="InterPro" id="IPR012349">
    <property type="entry name" value="Split_barrel_FMN-bd"/>
</dbReference>
<organism evidence="2 3">
    <name type="scientific">Leeuwenhoekiella aequorea</name>
    <dbReference type="NCBI Taxonomy" id="283736"/>
    <lineage>
        <taxon>Bacteria</taxon>
        <taxon>Pseudomonadati</taxon>
        <taxon>Bacteroidota</taxon>
        <taxon>Flavobacteriia</taxon>
        <taxon>Flavobacteriales</taxon>
        <taxon>Flavobacteriaceae</taxon>
        <taxon>Leeuwenhoekiella</taxon>
    </lineage>
</organism>
<protein>
    <submittedName>
        <fullName evidence="2">General stress protein 26</fullName>
    </submittedName>
</protein>
<evidence type="ECO:0000259" key="1">
    <source>
        <dbReference type="Pfam" id="PF16242"/>
    </source>
</evidence>
<dbReference type="Pfam" id="PF16242">
    <property type="entry name" value="Pyrid_ox_like"/>
    <property type="match status" value="1"/>
</dbReference>
<dbReference type="PANTHER" id="PTHR34818:SF1">
    <property type="entry name" value="PROTEIN BLI-3"/>
    <property type="match status" value="1"/>
</dbReference>
<dbReference type="Proteomes" id="UP000289238">
    <property type="component" value="Unassembled WGS sequence"/>
</dbReference>
<evidence type="ECO:0000313" key="3">
    <source>
        <dbReference type="Proteomes" id="UP000289238"/>
    </source>
</evidence>
<dbReference type="OrthoDB" id="1432662at2"/>
<dbReference type="SUPFAM" id="SSF50475">
    <property type="entry name" value="FMN-binding split barrel"/>
    <property type="match status" value="1"/>
</dbReference>
<dbReference type="PANTHER" id="PTHR34818">
    <property type="entry name" value="PROTEIN BLI-3"/>
    <property type="match status" value="1"/>
</dbReference>
<sequence length="166" mass="18277">MSTENLSNTDAINKLKDLATSIDFAMMVTNLSNKPLDAIPMSTKKVDEVGNIWFLSGADSDHNANIAKDADMQLLYAKPSDMQFLSVFGKAFVTRDKAILEELYSTTDDSWFDGVEDPNLTAIKFTPSQAQYWDTKNNKFVSLLKMGYAAVTGDKVDVGETGSLNL</sequence>
<evidence type="ECO:0000313" key="2">
    <source>
        <dbReference type="EMBL" id="RXG21454.1"/>
    </source>
</evidence>